<reference evidence="3" key="2">
    <citation type="submission" date="2025-08" db="UniProtKB">
        <authorList>
            <consortium name="Ensembl"/>
        </authorList>
    </citation>
    <scope>IDENTIFICATION</scope>
</reference>
<dbReference type="GeneID" id="115380462"/>
<organism evidence="3 4">
    <name type="scientific">Myripristis murdjan</name>
    <name type="common">pinecone soldierfish</name>
    <dbReference type="NCBI Taxonomy" id="586833"/>
    <lineage>
        <taxon>Eukaryota</taxon>
        <taxon>Metazoa</taxon>
        <taxon>Chordata</taxon>
        <taxon>Craniata</taxon>
        <taxon>Vertebrata</taxon>
        <taxon>Euteleostomi</taxon>
        <taxon>Actinopterygii</taxon>
        <taxon>Neopterygii</taxon>
        <taxon>Teleostei</taxon>
        <taxon>Neoteleostei</taxon>
        <taxon>Acanthomorphata</taxon>
        <taxon>Holocentriformes</taxon>
        <taxon>Holocentridae</taxon>
        <taxon>Myripristis</taxon>
    </lineage>
</organism>
<reference evidence="3" key="1">
    <citation type="submission" date="2019-06" db="EMBL/GenBank/DDBJ databases">
        <authorList>
            <consortium name="Wellcome Sanger Institute Data Sharing"/>
        </authorList>
    </citation>
    <scope>NUCLEOTIDE SEQUENCE [LARGE SCALE GENOMIC DNA]</scope>
</reference>
<name>A0A667ZSK9_9TELE</name>
<dbReference type="FunCoup" id="A0A667ZSK9">
    <property type="interactions" value="1252"/>
</dbReference>
<dbReference type="Ensembl" id="ENSMMDT00005046803.1">
    <property type="protein sequence ID" value="ENSMMDP00005045900.1"/>
    <property type="gene ID" value="ENSMMDG00005021027.1"/>
</dbReference>
<feature type="compositionally biased region" description="Basic and acidic residues" evidence="1">
    <location>
        <begin position="450"/>
        <end position="468"/>
    </location>
</feature>
<feature type="compositionally biased region" description="Low complexity" evidence="1">
    <location>
        <begin position="235"/>
        <end position="246"/>
    </location>
</feature>
<dbReference type="Proteomes" id="UP000472263">
    <property type="component" value="Chromosome 21"/>
</dbReference>
<dbReference type="InParanoid" id="A0A667ZSK9"/>
<protein>
    <submittedName>
        <fullName evidence="3">Nucleolus and neural progenitor protein</fullName>
    </submittedName>
</protein>
<dbReference type="Pfam" id="PF14780">
    <property type="entry name" value="NEPRO_N"/>
    <property type="match status" value="1"/>
</dbReference>
<accession>A0A667ZSK9</accession>
<reference evidence="3" key="3">
    <citation type="submission" date="2025-09" db="UniProtKB">
        <authorList>
            <consortium name="Ensembl"/>
        </authorList>
    </citation>
    <scope>IDENTIFICATION</scope>
</reference>
<feature type="region of interest" description="Disordered" evidence="1">
    <location>
        <begin position="234"/>
        <end position="270"/>
    </location>
</feature>
<dbReference type="InterPro" id="IPR027951">
    <property type="entry name" value="Nepro_N"/>
</dbReference>
<gene>
    <name evidence="3" type="primary">nepro</name>
</gene>
<evidence type="ECO:0000259" key="2">
    <source>
        <dbReference type="Pfam" id="PF14780"/>
    </source>
</evidence>
<dbReference type="PANTHER" id="PTHR34761:SF1">
    <property type="entry name" value="NUCLEOLUS AND NEURAL PROGENITOR PROTEIN"/>
    <property type="match status" value="1"/>
</dbReference>
<dbReference type="PANTHER" id="PTHR34761">
    <property type="entry name" value="NUCLEOLUS AND NEURAL PROGENITOR PROTEIN"/>
    <property type="match status" value="1"/>
</dbReference>
<feature type="domain" description="Nucleolus and neural progenitor protein-like N-terminal" evidence="2">
    <location>
        <begin position="6"/>
        <end position="197"/>
    </location>
</feature>
<dbReference type="RefSeq" id="XP_029937526.1">
    <property type="nucleotide sequence ID" value="XM_030081666.1"/>
</dbReference>
<dbReference type="GO" id="GO:0045747">
    <property type="term" value="P:positive regulation of Notch signaling pathway"/>
    <property type="evidence" value="ECO:0007669"/>
    <property type="project" value="TreeGrafter"/>
</dbReference>
<dbReference type="InterPro" id="IPR052835">
    <property type="entry name" value="Nepro"/>
</dbReference>
<dbReference type="AlphaFoldDB" id="A0A667ZSK9"/>
<dbReference type="OrthoDB" id="9899341at2759"/>
<proteinExistence type="predicted"/>
<keyword evidence="4" id="KW-1185">Reference proteome</keyword>
<dbReference type="GO" id="GO:0005634">
    <property type="term" value="C:nucleus"/>
    <property type="evidence" value="ECO:0007669"/>
    <property type="project" value="TreeGrafter"/>
</dbReference>
<dbReference type="GeneTree" id="ENSGT00390000007644"/>
<evidence type="ECO:0000313" key="4">
    <source>
        <dbReference type="Proteomes" id="UP000472263"/>
    </source>
</evidence>
<evidence type="ECO:0000313" key="3">
    <source>
        <dbReference type="Ensembl" id="ENSMMDP00005045900.1"/>
    </source>
</evidence>
<sequence length="480" mass="54899">MAADPWNRVNVPFPGAVSSVQVHFSRTTAAHVKQLCSESCTLLQLLRSEALQTEVRLLYDLLHVLNNSLRGNKTFRALKQVEQCINRLKDMKLDGALQDLTDLCPTRMQRGVSLQAGEGAVPSQPMLEWLCLKVLGAAELMSCTLSRCSRAFILSRQQMKWDEFIISNTVITSMLSRLWVFFRGVLVCLASLYQQLLELLREVAQAKPMPFLTDFSLPADMAQFLGPSSASLLTKKPQQQEEQQQQRNKERKRKAPAKIPNQAKRQKKEDLGVAVQRDQLFDIDVKPLFKGLGDFKEALKNKPSPQERRKAEKKQMFKKQVRAATTFTDMATHLEEMIEWCKSHSLVKEKRLLSFLYLKCQKMKGLESAGYTIQRKLRSFQREVCWASSPAGSVPRTCLPIAALWRNTHPRTRLRTLRTRFRRSTTTNCAKKKEKKRRRKTTESSVSRLSEYDKGSRTSHETSECEGRDDIDDIFASVGL</sequence>
<evidence type="ECO:0000256" key="1">
    <source>
        <dbReference type="SAM" id="MobiDB-lite"/>
    </source>
</evidence>
<feature type="region of interest" description="Disordered" evidence="1">
    <location>
        <begin position="425"/>
        <end position="472"/>
    </location>
</feature>
<feature type="compositionally biased region" description="Basic residues" evidence="1">
    <location>
        <begin position="430"/>
        <end position="440"/>
    </location>
</feature>
<dbReference type="CTD" id="25871"/>